<dbReference type="Pfam" id="PF00134">
    <property type="entry name" value="Cyclin_N"/>
    <property type="match status" value="1"/>
</dbReference>
<evidence type="ECO:0000313" key="5">
    <source>
        <dbReference type="Proteomes" id="UP000663828"/>
    </source>
</evidence>
<keyword evidence="5" id="KW-1185">Reference proteome</keyword>
<reference evidence="4" key="1">
    <citation type="submission" date="2021-02" db="EMBL/GenBank/DDBJ databases">
        <authorList>
            <person name="Nowell W R."/>
        </authorList>
    </citation>
    <scope>NUCLEOTIDE SEQUENCE</scope>
</reference>
<name>A0A816DJ10_ADIRI</name>
<sequence>SNDYGLWASGQYVKCLSMGAITSCCCHCCGKTSKKYQSGDYGLARGGSNSNYPYNAGENSPGSYDNKIHVSEIYGNNSDVELAPSDNPTTSTYFASMLQHTKESATPLPIPTIVHENVISSARDKSFRQPISPTRMRDPAHMLQKHSNSCSTIYVDDSTVSQPNWKAMIKCVSIAIHSHIVHRKSNKTLSIFDEKLHPLTKDRVPDDYDQQLPEQKAIYRFMRIIFTAAQLTAECAIVTLVYLERVLSYGELDLCPSNWKRLVLGAVMLASKVWDDQAVWNVDFCQILKDITVSEMNELEREYVQLLQFNVNVGSSIYAKYYFDLRQLAKENKISFPDELLTKEKAIKLEASSIVSYRLQPPLNMANTAQALPPNSHQTSVPQQSFIPLISLRRSASVEFTQSPRKSLLIIS</sequence>
<dbReference type="SUPFAM" id="SSF47954">
    <property type="entry name" value="Cyclin-like"/>
    <property type="match status" value="1"/>
</dbReference>
<gene>
    <name evidence="4" type="ORF">XAT740_LOCUS52781</name>
</gene>
<dbReference type="Proteomes" id="UP000663828">
    <property type="component" value="Unassembled WGS sequence"/>
</dbReference>
<comment type="caution">
    <text evidence="4">The sequence shown here is derived from an EMBL/GenBank/DDBJ whole genome shotgun (WGS) entry which is preliminary data.</text>
</comment>
<dbReference type="InterPro" id="IPR006671">
    <property type="entry name" value="Cyclin_N"/>
</dbReference>
<evidence type="ECO:0000259" key="3">
    <source>
        <dbReference type="SMART" id="SM00385"/>
    </source>
</evidence>
<dbReference type="InterPro" id="IPR013763">
    <property type="entry name" value="Cyclin-like_dom"/>
</dbReference>
<dbReference type="FunFam" id="1.10.472.10:FF:000123">
    <property type="entry name" value="Cyclin-Y-like protein 2"/>
    <property type="match status" value="1"/>
</dbReference>
<dbReference type="AlphaFoldDB" id="A0A816DJ10"/>
<dbReference type="SMART" id="SM00385">
    <property type="entry name" value="CYCLIN"/>
    <property type="match status" value="1"/>
</dbReference>
<comment type="similarity">
    <text evidence="2">Belongs to the cyclin family.</text>
</comment>
<evidence type="ECO:0000256" key="1">
    <source>
        <dbReference type="ARBA" id="ARBA00023127"/>
    </source>
</evidence>
<dbReference type="InterPro" id="IPR036915">
    <property type="entry name" value="Cyclin-like_sf"/>
</dbReference>
<dbReference type="CDD" id="cd20540">
    <property type="entry name" value="CYCLIN_CCNY_like"/>
    <property type="match status" value="1"/>
</dbReference>
<evidence type="ECO:0000256" key="2">
    <source>
        <dbReference type="RuleBase" id="RU000383"/>
    </source>
</evidence>
<keyword evidence="1 2" id="KW-0195">Cyclin</keyword>
<dbReference type="Gene3D" id="1.10.472.10">
    <property type="entry name" value="Cyclin-like"/>
    <property type="match status" value="1"/>
</dbReference>
<organism evidence="4 5">
    <name type="scientific">Adineta ricciae</name>
    <name type="common">Rotifer</name>
    <dbReference type="NCBI Taxonomy" id="249248"/>
    <lineage>
        <taxon>Eukaryota</taxon>
        <taxon>Metazoa</taxon>
        <taxon>Spiralia</taxon>
        <taxon>Gnathifera</taxon>
        <taxon>Rotifera</taxon>
        <taxon>Eurotatoria</taxon>
        <taxon>Bdelloidea</taxon>
        <taxon>Adinetida</taxon>
        <taxon>Adinetidae</taxon>
        <taxon>Adineta</taxon>
    </lineage>
</organism>
<dbReference type="EMBL" id="CAJNOR010008809">
    <property type="protein sequence ID" value="CAF1637864.1"/>
    <property type="molecule type" value="Genomic_DNA"/>
</dbReference>
<proteinExistence type="inferred from homology"/>
<feature type="domain" description="Cyclin-like" evidence="3">
    <location>
        <begin position="220"/>
        <end position="305"/>
    </location>
</feature>
<evidence type="ECO:0000313" key="4">
    <source>
        <dbReference type="EMBL" id="CAF1637864.1"/>
    </source>
</evidence>
<protein>
    <recommendedName>
        <fullName evidence="3">Cyclin-like domain-containing protein</fullName>
    </recommendedName>
</protein>
<accession>A0A816DJ10</accession>
<feature type="non-terminal residue" evidence="4">
    <location>
        <position position="1"/>
    </location>
</feature>
<dbReference type="PANTHER" id="PTHR14248">
    <property type="entry name" value="CYCLIN Y, ISOFORM A"/>
    <property type="match status" value="1"/>
</dbReference>